<proteinExistence type="predicted"/>
<keyword evidence="4" id="KW-1185">Reference proteome</keyword>
<feature type="compositionally biased region" description="Polar residues" evidence="1">
    <location>
        <begin position="1"/>
        <end position="12"/>
    </location>
</feature>
<feature type="transmembrane region" description="Helical" evidence="2">
    <location>
        <begin position="295"/>
        <end position="314"/>
    </location>
</feature>
<evidence type="ECO:0000256" key="2">
    <source>
        <dbReference type="SAM" id="Phobius"/>
    </source>
</evidence>
<feature type="transmembrane region" description="Helical" evidence="2">
    <location>
        <begin position="260"/>
        <end position="283"/>
    </location>
</feature>
<dbReference type="OrthoDB" id="10415755at2759"/>
<sequence>MGSTCSQTQTPYTGPEPRPLDHDQWAESRIRLYKEVYPALCDEDCRWMKRTKGALVITGEDDKDIESPNAKVHRFKTEEALQKFIEGRLLVNTEVIRWYNIYAVPQCDTLFTGCHNVDDSTGCVRVVYPITLAVNGRQEVVLRCIVDTGAPISLFYDSLYEDDPNQATGTQTIGSEQYTSQNALCSVTINKTKLPRRLPMTMVDRKVKGYDGLIGSCQFLSPPSRGLLISRDYVPVIQQLSPRPTSALDFMRQCFEFEYLTARICFLQGLLNWLAGVAIEYTIPHKNRGRAGREMDVFFACSLSTLLVLLLAFYNRHLTFYDNYWEMLLRWMCLTRKRFFQPRPLAFIYVPMTILSFVSGIKALWPEKDGNLIDDDYDGS</sequence>
<feature type="region of interest" description="Disordered" evidence="1">
    <location>
        <begin position="1"/>
        <end position="22"/>
    </location>
</feature>
<protein>
    <submittedName>
        <fullName evidence="3">Uncharacterized protein</fullName>
    </submittedName>
</protein>
<keyword evidence="2" id="KW-0472">Membrane</keyword>
<gene>
    <name evidence="3" type="ORF">IV203_007884</name>
</gene>
<accession>A0A9K3PM61</accession>
<evidence type="ECO:0000313" key="4">
    <source>
        <dbReference type="Proteomes" id="UP000693970"/>
    </source>
</evidence>
<keyword evidence="2" id="KW-1133">Transmembrane helix</keyword>
<name>A0A9K3PM61_9STRA</name>
<reference evidence="3" key="2">
    <citation type="submission" date="2021-04" db="EMBL/GenBank/DDBJ databases">
        <authorList>
            <person name="Podell S."/>
        </authorList>
    </citation>
    <scope>NUCLEOTIDE SEQUENCE</scope>
    <source>
        <strain evidence="3">Hildebrandi</strain>
    </source>
</reference>
<feature type="transmembrane region" description="Helical" evidence="2">
    <location>
        <begin position="346"/>
        <end position="365"/>
    </location>
</feature>
<evidence type="ECO:0000313" key="3">
    <source>
        <dbReference type="EMBL" id="KAG7351836.1"/>
    </source>
</evidence>
<dbReference type="AlphaFoldDB" id="A0A9K3PM61"/>
<evidence type="ECO:0000256" key="1">
    <source>
        <dbReference type="SAM" id="MobiDB-lite"/>
    </source>
</evidence>
<reference evidence="3" key="1">
    <citation type="journal article" date="2021" name="Sci. Rep.">
        <title>Diploid genomic architecture of Nitzschia inconspicua, an elite biomass production diatom.</title>
        <authorList>
            <person name="Oliver A."/>
            <person name="Podell S."/>
            <person name="Pinowska A."/>
            <person name="Traller J.C."/>
            <person name="Smith S.R."/>
            <person name="McClure R."/>
            <person name="Beliaev A."/>
            <person name="Bohutskyi P."/>
            <person name="Hill E.A."/>
            <person name="Rabines A."/>
            <person name="Zheng H."/>
            <person name="Allen L.Z."/>
            <person name="Kuo A."/>
            <person name="Grigoriev I.V."/>
            <person name="Allen A.E."/>
            <person name="Hazlebeck D."/>
            <person name="Allen E.E."/>
        </authorList>
    </citation>
    <scope>NUCLEOTIDE SEQUENCE</scope>
    <source>
        <strain evidence="3">Hildebrandi</strain>
    </source>
</reference>
<dbReference type="Proteomes" id="UP000693970">
    <property type="component" value="Unassembled WGS sequence"/>
</dbReference>
<keyword evidence="2" id="KW-0812">Transmembrane</keyword>
<comment type="caution">
    <text evidence="3">The sequence shown here is derived from an EMBL/GenBank/DDBJ whole genome shotgun (WGS) entry which is preliminary data.</text>
</comment>
<dbReference type="EMBL" id="JAGRRH010000017">
    <property type="protein sequence ID" value="KAG7351836.1"/>
    <property type="molecule type" value="Genomic_DNA"/>
</dbReference>
<organism evidence="3 4">
    <name type="scientific">Nitzschia inconspicua</name>
    <dbReference type="NCBI Taxonomy" id="303405"/>
    <lineage>
        <taxon>Eukaryota</taxon>
        <taxon>Sar</taxon>
        <taxon>Stramenopiles</taxon>
        <taxon>Ochrophyta</taxon>
        <taxon>Bacillariophyta</taxon>
        <taxon>Bacillariophyceae</taxon>
        <taxon>Bacillariophycidae</taxon>
        <taxon>Bacillariales</taxon>
        <taxon>Bacillariaceae</taxon>
        <taxon>Nitzschia</taxon>
    </lineage>
</organism>